<evidence type="ECO:0000313" key="3">
    <source>
        <dbReference type="Proteomes" id="UP000249390"/>
    </source>
</evidence>
<evidence type="ECO:0000313" key="2">
    <source>
        <dbReference type="EMBL" id="RAL53499.1"/>
    </source>
</evidence>
<dbReference type="AlphaFoldDB" id="A0A328EA66"/>
<reference evidence="2 3" key="1">
    <citation type="submission" date="2018-06" db="EMBL/GenBank/DDBJ databases">
        <title>The Genome of Cuscuta australis (Dodder) Provides Insight into the Evolution of Plant Parasitism.</title>
        <authorList>
            <person name="Liu H."/>
        </authorList>
    </citation>
    <scope>NUCLEOTIDE SEQUENCE [LARGE SCALE GENOMIC DNA]</scope>
    <source>
        <strain evidence="3">cv. Yunnan</strain>
        <tissue evidence="2">Vines</tissue>
    </source>
</reference>
<proteinExistence type="predicted"/>
<name>A0A328EA66_9ASTE</name>
<evidence type="ECO:0000256" key="1">
    <source>
        <dbReference type="SAM" id="MobiDB-lite"/>
    </source>
</evidence>
<organism evidence="2 3">
    <name type="scientific">Cuscuta australis</name>
    <dbReference type="NCBI Taxonomy" id="267555"/>
    <lineage>
        <taxon>Eukaryota</taxon>
        <taxon>Viridiplantae</taxon>
        <taxon>Streptophyta</taxon>
        <taxon>Embryophyta</taxon>
        <taxon>Tracheophyta</taxon>
        <taxon>Spermatophyta</taxon>
        <taxon>Magnoliopsida</taxon>
        <taxon>eudicotyledons</taxon>
        <taxon>Gunneridae</taxon>
        <taxon>Pentapetalae</taxon>
        <taxon>asterids</taxon>
        <taxon>lamiids</taxon>
        <taxon>Solanales</taxon>
        <taxon>Convolvulaceae</taxon>
        <taxon>Cuscuteae</taxon>
        <taxon>Cuscuta</taxon>
        <taxon>Cuscuta subgen. Grammica</taxon>
        <taxon>Cuscuta sect. Cleistogrammica</taxon>
    </lineage>
</organism>
<gene>
    <name evidence="2" type="ORF">DM860_007171</name>
</gene>
<feature type="region of interest" description="Disordered" evidence="1">
    <location>
        <begin position="87"/>
        <end position="111"/>
    </location>
</feature>
<sequence length="278" mass="30690">MEIPDLNMISDFEAGVKCLQNPSLISSSLPISGIGRSFWKWGALILALVATFRGIIRRIKLFFFYIRAVKPSVEPLLQYLSEDFDFSDSDGEEDSSYSSSEEEEVVRRTTTSFSGRLRNRRRRETSVVERFPWSGFASGGKSVVKLWDNLAVGYDFDAEVFMNLTNKVFPESRRSTAMASPAVVVSSEVIGSRNDVVVAAYDTRVKGRSPAICAEWQAPGKNSVDVNAAGVERVYVEDRAAGVVTVGDLRNMKAALGELTEVNVETWWDAGALTSDDA</sequence>
<protein>
    <submittedName>
        <fullName evidence="2">Uncharacterized protein</fullName>
    </submittedName>
</protein>
<dbReference type="PANTHER" id="PTHR36715">
    <property type="entry name" value="BNAANNG41370D PROTEIN"/>
    <property type="match status" value="1"/>
</dbReference>
<dbReference type="PANTHER" id="PTHR36715:SF1">
    <property type="entry name" value="PROTEIN, PUTATIVE-RELATED"/>
    <property type="match status" value="1"/>
</dbReference>
<comment type="caution">
    <text evidence="2">The sequence shown here is derived from an EMBL/GenBank/DDBJ whole genome shotgun (WGS) entry which is preliminary data.</text>
</comment>
<feature type="compositionally biased region" description="Acidic residues" evidence="1">
    <location>
        <begin position="87"/>
        <end position="104"/>
    </location>
</feature>
<accession>A0A328EA66</accession>
<dbReference type="EMBL" id="NQVE01000027">
    <property type="protein sequence ID" value="RAL53499.1"/>
    <property type="molecule type" value="Genomic_DNA"/>
</dbReference>
<keyword evidence="3" id="KW-1185">Reference proteome</keyword>
<dbReference type="Proteomes" id="UP000249390">
    <property type="component" value="Unassembled WGS sequence"/>
</dbReference>